<dbReference type="SUPFAM" id="SSF54593">
    <property type="entry name" value="Glyoxalase/Bleomycin resistance protein/Dihydroxybiphenyl dioxygenase"/>
    <property type="match status" value="1"/>
</dbReference>
<organism evidence="3 4">
    <name type="scientific">Crocosphaera watsonii WH 0003</name>
    <dbReference type="NCBI Taxonomy" id="423471"/>
    <lineage>
        <taxon>Bacteria</taxon>
        <taxon>Bacillati</taxon>
        <taxon>Cyanobacteriota</taxon>
        <taxon>Cyanophyceae</taxon>
        <taxon>Oscillatoriophycideae</taxon>
        <taxon>Chroococcales</taxon>
        <taxon>Aphanothecaceae</taxon>
        <taxon>Crocosphaera</taxon>
    </lineage>
</organism>
<proteinExistence type="predicted"/>
<dbReference type="Gene3D" id="3.10.180.10">
    <property type="entry name" value="2,3-Dihydroxybiphenyl 1,2-Dioxygenase, domain 1"/>
    <property type="match status" value="1"/>
</dbReference>
<evidence type="ECO:0000313" key="4">
    <source>
        <dbReference type="Proteomes" id="UP000003477"/>
    </source>
</evidence>
<evidence type="ECO:0000256" key="1">
    <source>
        <dbReference type="ARBA" id="ARBA00022723"/>
    </source>
</evidence>
<dbReference type="Proteomes" id="UP000003477">
    <property type="component" value="Unassembled WGS sequence"/>
</dbReference>
<name>G5J7Z2_CROWT</name>
<dbReference type="RefSeq" id="WP_007311601.1">
    <property type="nucleotide sequence ID" value="NZ_AESD01000529.1"/>
</dbReference>
<dbReference type="Pfam" id="PF00903">
    <property type="entry name" value="Glyoxalase"/>
    <property type="match status" value="1"/>
</dbReference>
<dbReference type="InterPro" id="IPR029068">
    <property type="entry name" value="Glyas_Bleomycin-R_OHBP_Dase"/>
</dbReference>
<dbReference type="GeneID" id="88767103"/>
<dbReference type="AlphaFoldDB" id="G5J7Z2"/>
<accession>G5J7Z2</accession>
<dbReference type="InterPro" id="IPR018146">
    <property type="entry name" value="Glyoxalase_1_CS"/>
</dbReference>
<sequence>MTIIQCLHTAILVSDLEKAEHFYGDILGLEKVDRPLKYPGVWYQIGNYQIHLMVHSGFNLVCLIKKNGDVIIILLWVLII</sequence>
<dbReference type="PROSITE" id="PS00934">
    <property type="entry name" value="GLYOXALASE_I_1"/>
    <property type="match status" value="1"/>
</dbReference>
<dbReference type="GO" id="GO:0004462">
    <property type="term" value="F:lactoylglutathione lyase activity"/>
    <property type="evidence" value="ECO:0007669"/>
    <property type="project" value="InterPro"/>
</dbReference>
<evidence type="ECO:0000259" key="2">
    <source>
        <dbReference type="Pfam" id="PF00903"/>
    </source>
</evidence>
<protein>
    <recommendedName>
        <fullName evidence="2">Glyoxalase/fosfomycin resistance/dioxygenase domain-containing protein</fullName>
    </recommendedName>
</protein>
<dbReference type="InterPro" id="IPR004360">
    <property type="entry name" value="Glyas_Fos-R_dOase_dom"/>
</dbReference>
<dbReference type="EMBL" id="AESD01000529">
    <property type="protein sequence ID" value="EHJ11727.1"/>
    <property type="molecule type" value="Genomic_DNA"/>
</dbReference>
<gene>
    <name evidence="3" type="ORF">CWATWH0003_3578</name>
</gene>
<feature type="domain" description="Glyoxalase/fosfomycin resistance/dioxygenase" evidence="2">
    <location>
        <begin position="7"/>
        <end position="52"/>
    </location>
</feature>
<reference evidence="3 4" key="1">
    <citation type="journal article" date="2011" name="Front. Microbiol.">
        <title>Two Strains of Crocosphaera watsonii with Highly Conserved Genomes are Distinguished by Strain-Specific Features.</title>
        <authorList>
            <person name="Bench S.R."/>
            <person name="Ilikchyan I.N."/>
            <person name="Tripp H.J."/>
            <person name="Zehr J.P."/>
        </authorList>
    </citation>
    <scope>NUCLEOTIDE SEQUENCE [LARGE SCALE GENOMIC DNA]</scope>
    <source>
        <strain evidence="3 4">WH 0003</strain>
    </source>
</reference>
<dbReference type="GO" id="GO:0046872">
    <property type="term" value="F:metal ion binding"/>
    <property type="evidence" value="ECO:0007669"/>
    <property type="project" value="UniProtKB-KW"/>
</dbReference>
<keyword evidence="1" id="KW-0479">Metal-binding</keyword>
<comment type="caution">
    <text evidence="3">The sequence shown here is derived from an EMBL/GenBank/DDBJ whole genome shotgun (WGS) entry which is preliminary data.</text>
</comment>
<dbReference type="PATRIC" id="fig|423471.3.peg.3357"/>
<evidence type="ECO:0000313" key="3">
    <source>
        <dbReference type="EMBL" id="EHJ11727.1"/>
    </source>
</evidence>